<dbReference type="OrthoDB" id="5327923at2759"/>
<dbReference type="EMBL" id="VDMD01000101">
    <property type="protein sequence ID" value="TRM55702.1"/>
    <property type="molecule type" value="Genomic_DNA"/>
</dbReference>
<proteinExistence type="predicted"/>
<sequence>MDSDAPQQCVSSDDTKAEEARLRRVRADPVLDKICRNEARQLPFEAIVDPSIDPTTLPVVPYYKRRIVFQHWPAWPNPEELKIPLAFEGPKGKEAANGWPLWGASLYSFYEYIVRKEGVELSAMGTATRMAAWAKEIGGAYPDWARREIEAAMHEPDPEKVPVYDVNKLLLTAEADREPATDEERKFVKSRLANPKLEAPMRMLPRTLIVHDPWNLLSI</sequence>
<dbReference type="Proteomes" id="UP000320762">
    <property type="component" value="Unassembled WGS sequence"/>
</dbReference>
<keyword evidence="3" id="KW-1185">Reference proteome</keyword>
<evidence type="ECO:0000256" key="1">
    <source>
        <dbReference type="SAM" id="MobiDB-lite"/>
    </source>
</evidence>
<dbReference type="AlphaFoldDB" id="A0A550BT38"/>
<reference evidence="2 3" key="1">
    <citation type="journal article" date="2019" name="New Phytol.">
        <title>Comparative genomics reveals unique wood-decay strategies and fruiting body development in the Schizophyllaceae.</title>
        <authorList>
            <person name="Almasi E."/>
            <person name="Sahu N."/>
            <person name="Krizsan K."/>
            <person name="Balint B."/>
            <person name="Kovacs G.M."/>
            <person name="Kiss B."/>
            <person name="Cseklye J."/>
            <person name="Drula E."/>
            <person name="Henrissat B."/>
            <person name="Nagy I."/>
            <person name="Chovatia M."/>
            <person name="Adam C."/>
            <person name="LaButti K."/>
            <person name="Lipzen A."/>
            <person name="Riley R."/>
            <person name="Grigoriev I.V."/>
            <person name="Nagy L.G."/>
        </authorList>
    </citation>
    <scope>NUCLEOTIDE SEQUENCE [LARGE SCALE GENOMIC DNA]</scope>
    <source>
        <strain evidence="2 3">NL-1724</strain>
    </source>
</reference>
<feature type="non-terminal residue" evidence="2">
    <location>
        <position position="219"/>
    </location>
</feature>
<dbReference type="STRING" id="97359.A0A550BT38"/>
<feature type="compositionally biased region" description="Polar residues" evidence="1">
    <location>
        <begin position="1"/>
        <end position="12"/>
    </location>
</feature>
<feature type="region of interest" description="Disordered" evidence="1">
    <location>
        <begin position="1"/>
        <end position="20"/>
    </location>
</feature>
<name>A0A550BT38_9AGAR</name>
<organism evidence="2 3">
    <name type="scientific">Schizophyllum amplum</name>
    <dbReference type="NCBI Taxonomy" id="97359"/>
    <lineage>
        <taxon>Eukaryota</taxon>
        <taxon>Fungi</taxon>
        <taxon>Dikarya</taxon>
        <taxon>Basidiomycota</taxon>
        <taxon>Agaricomycotina</taxon>
        <taxon>Agaricomycetes</taxon>
        <taxon>Agaricomycetidae</taxon>
        <taxon>Agaricales</taxon>
        <taxon>Schizophyllaceae</taxon>
        <taxon>Schizophyllum</taxon>
    </lineage>
</organism>
<accession>A0A550BT38</accession>
<protein>
    <submittedName>
        <fullName evidence="2">Uncharacterized protein</fullName>
    </submittedName>
</protein>
<gene>
    <name evidence="2" type="ORF">BD626DRAFT_415795</name>
</gene>
<comment type="caution">
    <text evidence="2">The sequence shown here is derived from an EMBL/GenBank/DDBJ whole genome shotgun (WGS) entry which is preliminary data.</text>
</comment>
<evidence type="ECO:0000313" key="2">
    <source>
        <dbReference type="EMBL" id="TRM55702.1"/>
    </source>
</evidence>
<evidence type="ECO:0000313" key="3">
    <source>
        <dbReference type="Proteomes" id="UP000320762"/>
    </source>
</evidence>